<dbReference type="PANTHER" id="PTHR34229">
    <property type="entry name" value="METAL TRANSPORT PROTEIN HI_1621-RELATED"/>
    <property type="match status" value="1"/>
</dbReference>
<proteinExistence type="predicted"/>
<feature type="transmembrane region" description="Helical" evidence="7">
    <location>
        <begin position="129"/>
        <end position="156"/>
    </location>
</feature>
<dbReference type="EMBL" id="UGSB01000001">
    <property type="protein sequence ID" value="SUA52658.1"/>
    <property type="molecule type" value="Genomic_DNA"/>
</dbReference>
<dbReference type="EMBL" id="CP065725">
    <property type="protein sequence ID" value="QPT40760.1"/>
    <property type="molecule type" value="Genomic_DNA"/>
</dbReference>
<evidence type="ECO:0000256" key="3">
    <source>
        <dbReference type="ARBA" id="ARBA00022475"/>
    </source>
</evidence>
<evidence type="ECO:0000256" key="4">
    <source>
        <dbReference type="ARBA" id="ARBA00022692"/>
    </source>
</evidence>
<protein>
    <submittedName>
        <fullName evidence="8">Cobalt transporter CbiM</fullName>
    </submittedName>
    <submittedName>
        <fullName evidence="9">Energy-coupling factor transporter probable substrate-capture protein CbiM</fullName>
    </submittedName>
</protein>
<evidence type="ECO:0000256" key="1">
    <source>
        <dbReference type="ARBA" id="ARBA00004651"/>
    </source>
</evidence>
<gene>
    <name evidence="9" type="primary">cbiM</name>
    <name evidence="8" type="ORF">I6G29_04070</name>
    <name evidence="9" type="ORF">NCTC11997_00865</name>
</gene>
<dbReference type="GO" id="GO:0000041">
    <property type="term" value="P:transition metal ion transport"/>
    <property type="evidence" value="ECO:0007669"/>
    <property type="project" value="InterPro"/>
</dbReference>
<keyword evidence="4 7" id="KW-0812">Transmembrane</keyword>
<dbReference type="InterPro" id="IPR002751">
    <property type="entry name" value="CbiM/NikMN"/>
</dbReference>
<evidence type="ECO:0000256" key="2">
    <source>
        <dbReference type="ARBA" id="ARBA00022448"/>
    </source>
</evidence>
<sequence length="198" mass="21382">MHIAEGILKPEILVAGWVLTAPVVGYALYKLDSEGIPKVALLTALFFIGSFIHIPIGPTSTHLVFNGVVAAIGGVYAFLAIGIALLFQALLFGFGGLGVLGVNTFIMAFCPVVLWFFLRKAVKRGGSRFTTGAILFIGGALPVLCSLMLLVFMLYINSTDLEYATSAILIFNIPLMVIEGLISLFMLHFILKYKPQLI</sequence>
<dbReference type="OrthoDB" id="9792317at2"/>
<dbReference type="AlphaFoldDB" id="A0A378XED2"/>
<dbReference type="Pfam" id="PF01891">
    <property type="entry name" value="CbiM"/>
    <property type="match status" value="1"/>
</dbReference>
<accession>A0A378XED2</accession>
<dbReference type="Proteomes" id="UP000254603">
    <property type="component" value="Unassembled WGS sequence"/>
</dbReference>
<name>A0A378XED2_9BURK</name>
<evidence type="ECO:0000313" key="9">
    <source>
        <dbReference type="EMBL" id="SUA52658.1"/>
    </source>
</evidence>
<dbReference type="GO" id="GO:0005886">
    <property type="term" value="C:plasma membrane"/>
    <property type="evidence" value="ECO:0007669"/>
    <property type="project" value="UniProtKB-SubCell"/>
</dbReference>
<feature type="transmembrane region" description="Helical" evidence="7">
    <location>
        <begin position="168"/>
        <end position="191"/>
    </location>
</feature>
<keyword evidence="11" id="KW-1185">Reference proteome</keyword>
<feature type="transmembrane region" description="Helical" evidence="7">
    <location>
        <begin position="93"/>
        <end position="117"/>
    </location>
</feature>
<comment type="subcellular location">
    <subcellularLocation>
        <location evidence="1">Cell membrane</location>
        <topology evidence="1">Multi-pass membrane protein</topology>
    </subcellularLocation>
</comment>
<evidence type="ECO:0000313" key="10">
    <source>
        <dbReference type="Proteomes" id="UP000254603"/>
    </source>
</evidence>
<dbReference type="NCBIfam" id="NF004905">
    <property type="entry name" value="PRK06265.1-5"/>
    <property type="match status" value="1"/>
</dbReference>
<dbReference type="Proteomes" id="UP000594903">
    <property type="component" value="Chromosome"/>
</dbReference>
<feature type="transmembrane region" description="Helical" evidence="7">
    <location>
        <begin position="35"/>
        <end position="56"/>
    </location>
</feature>
<dbReference type="RefSeq" id="WP_018575253.1">
    <property type="nucleotide sequence ID" value="NZ_CP065725.1"/>
</dbReference>
<keyword evidence="6 7" id="KW-0472">Membrane</keyword>
<dbReference type="Gene3D" id="1.10.1760.20">
    <property type="match status" value="1"/>
</dbReference>
<organism evidence="9 10">
    <name type="scientific">Oligella ureolytica</name>
    <dbReference type="NCBI Taxonomy" id="90244"/>
    <lineage>
        <taxon>Bacteria</taxon>
        <taxon>Pseudomonadati</taxon>
        <taxon>Pseudomonadota</taxon>
        <taxon>Betaproteobacteria</taxon>
        <taxon>Burkholderiales</taxon>
        <taxon>Alcaligenaceae</taxon>
        <taxon>Oligella</taxon>
    </lineage>
</organism>
<keyword evidence="5 7" id="KW-1133">Transmembrane helix</keyword>
<keyword evidence="2" id="KW-0813">Transport</keyword>
<evidence type="ECO:0000256" key="6">
    <source>
        <dbReference type="ARBA" id="ARBA00023136"/>
    </source>
</evidence>
<evidence type="ECO:0000256" key="5">
    <source>
        <dbReference type="ARBA" id="ARBA00022989"/>
    </source>
</evidence>
<feature type="transmembrane region" description="Helical" evidence="7">
    <location>
        <begin position="12"/>
        <end position="29"/>
    </location>
</feature>
<dbReference type="NCBIfam" id="NF004909">
    <property type="entry name" value="PRK06265.2-5"/>
    <property type="match status" value="1"/>
</dbReference>
<reference evidence="8 11" key="2">
    <citation type="submission" date="2020-12" db="EMBL/GenBank/DDBJ databases">
        <title>FDA dAtabase for Regulatory Grade micrObial Sequences (FDA-ARGOS): Supporting development and validation of Infectious Disease Dx tests.</title>
        <authorList>
            <person name="Sproer C."/>
            <person name="Gronow S."/>
            <person name="Severitt S."/>
            <person name="Schroder I."/>
            <person name="Tallon L."/>
            <person name="Sadzewicz L."/>
            <person name="Zhao X."/>
            <person name="Boylan J."/>
            <person name="Ott S."/>
            <person name="Bowen H."/>
            <person name="Vavikolanu K."/>
            <person name="Mehta A."/>
            <person name="Aluvathingal J."/>
            <person name="Nadendla S."/>
            <person name="Lowell S."/>
            <person name="Myers T."/>
            <person name="Yan Y."/>
            <person name="Sichtig H."/>
        </authorList>
    </citation>
    <scope>NUCLEOTIDE SEQUENCE [LARGE SCALE GENOMIC DNA]</scope>
    <source>
        <strain evidence="8 11">FDAARGOS_872</strain>
    </source>
</reference>
<evidence type="ECO:0000313" key="11">
    <source>
        <dbReference type="Proteomes" id="UP000594903"/>
    </source>
</evidence>
<dbReference type="PANTHER" id="PTHR34229:SF1">
    <property type="entry name" value="METAL TRANSPORT PROTEIN HI_1621-RELATED"/>
    <property type="match status" value="1"/>
</dbReference>
<evidence type="ECO:0000256" key="7">
    <source>
        <dbReference type="SAM" id="Phobius"/>
    </source>
</evidence>
<keyword evidence="3" id="KW-1003">Cell membrane</keyword>
<feature type="transmembrane region" description="Helical" evidence="7">
    <location>
        <begin position="63"/>
        <end position="87"/>
    </location>
</feature>
<reference evidence="9 10" key="1">
    <citation type="submission" date="2018-06" db="EMBL/GenBank/DDBJ databases">
        <authorList>
            <consortium name="Pathogen Informatics"/>
            <person name="Doyle S."/>
        </authorList>
    </citation>
    <scope>NUCLEOTIDE SEQUENCE [LARGE SCALE GENOMIC DNA]</scope>
    <source>
        <strain evidence="9 10">NCTC11997</strain>
    </source>
</reference>
<dbReference type="STRING" id="1122619.GCA_000373745_02069"/>
<evidence type="ECO:0000313" key="8">
    <source>
        <dbReference type="EMBL" id="QPT40760.1"/>
    </source>
</evidence>